<keyword evidence="3" id="KW-1185">Reference proteome</keyword>
<sequence length="153" mass="16247">MRLRRGARATSLWLDPAVAHADRPGSAALLHTGDLSPVTLSLPCLPAPAQSSALSCCPWTLPISASFLLRQGCGYPRFTTPPIRPCPCAALSPSCTAVPRARRPSGVPPVPVESSSSPSEGCAPQKEIKEKAKAEQELPKDRANPWNLRNSCN</sequence>
<accession>A0A9D5CQZ4</accession>
<feature type="compositionally biased region" description="Basic and acidic residues" evidence="1">
    <location>
        <begin position="126"/>
        <end position="143"/>
    </location>
</feature>
<feature type="region of interest" description="Disordered" evidence="1">
    <location>
        <begin position="99"/>
        <end position="153"/>
    </location>
</feature>
<protein>
    <submittedName>
        <fullName evidence="2">Uncharacterized protein</fullName>
    </submittedName>
</protein>
<organism evidence="2 3">
    <name type="scientific">Dioscorea zingiberensis</name>
    <dbReference type="NCBI Taxonomy" id="325984"/>
    <lineage>
        <taxon>Eukaryota</taxon>
        <taxon>Viridiplantae</taxon>
        <taxon>Streptophyta</taxon>
        <taxon>Embryophyta</taxon>
        <taxon>Tracheophyta</taxon>
        <taxon>Spermatophyta</taxon>
        <taxon>Magnoliopsida</taxon>
        <taxon>Liliopsida</taxon>
        <taxon>Dioscoreales</taxon>
        <taxon>Dioscoreaceae</taxon>
        <taxon>Dioscorea</taxon>
    </lineage>
</organism>
<gene>
    <name evidence="2" type="ORF">J5N97_013644</name>
</gene>
<dbReference type="Proteomes" id="UP001085076">
    <property type="component" value="Miscellaneous, Linkage group lg03"/>
</dbReference>
<comment type="caution">
    <text evidence="2">The sequence shown here is derived from an EMBL/GenBank/DDBJ whole genome shotgun (WGS) entry which is preliminary data.</text>
</comment>
<dbReference type="AlphaFoldDB" id="A0A9D5CQZ4"/>
<feature type="compositionally biased region" description="Low complexity" evidence="1">
    <location>
        <begin position="112"/>
        <end position="121"/>
    </location>
</feature>
<evidence type="ECO:0000313" key="3">
    <source>
        <dbReference type="Proteomes" id="UP001085076"/>
    </source>
</evidence>
<evidence type="ECO:0000313" key="2">
    <source>
        <dbReference type="EMBL" id="KAJ0978170.1"/>
    </source>
</evidence>
<dbReference type="EMBL" id="JAGGNH010000003">
    <property type="protein sequence ID" value="KAJ0978170.1"/>
    <property type="molecule type" value="Genomic_DNA"/>
</dbReference>
<reference evidence="2" key="2">
    <citation type="journal article" date="2022" name="Hortic Res">
        <title>The genome of Dioscorea zingiberensis sheds light on the biosynthesis, origin and evolution of the medicinally important diosgenin saponins.</title>
        <authorList>
            <person name="Li Y."/>
            <person name="Tan C."/>
            <person name="Li Z."/>
            <person name="Guo J."/>
            <person name="Li S."/>
            <person name="Chen X."/>
            <person name="Wang C."/>
            <person name="Dai X."/>
            <person name="Yang H."/>
            <person name="Song W."/>
            <person name="Hou L."/>
            <person name="Xu J."/>
            <person name="Tong Z."/>
            <person name="Xu A."/>
            <person name="Yuan X."/>
            <person name="Wang W."/>
            <person name="Yang Q."/>
            <person name="Chen L."/>
            <person name="Sun Z."/>
            <person name="Wang K."/>
            <person name="Pan B."/>
            <person name="Chen J."/>
            <person name="Bao Y."/>
            <person name="Liu F."/>
            <person name="Qi X."/>
            <person name="Gang D.R."/>
            <person name="Wen J."/>
            <person name="Li J."/>
        </authorList>
    </citation>
    <scope>NUCLEOTIDE SEQUENCE</scope>
    <source>
        <strain evidence="2">Dzin_1.0</strain>
    </source>
</reference>
<name>A0A9D5CQZ4_9LILI</name>
<evidence type="ECO:0000256" key="1">
    <source>
        <dbReference type="SAM" id="MobiDB-lite"/>
    </source>
</evidence>
<proteinExistence type="predicted"/>
<reference evidence="2" key="1">
    <citation type="submission" date="2021-03" db="EMBL/GenBank/DDBJ databases">
        <authorList>
            <person name="Li Z."/>
            <person name="Yang C."/>
        </authorList>
    </citation>
    <scope>NUCLEOTIDE SEQUENCE</scope>
    <source>
        <strain evidence="2">Dzin_1.0</strain>
        <tissue evidence="2">Leaf</tissue>
    </source>
</reference>